<sequence>MSLAKGHRSREAGRLPTWRDAAPWQGLVSCGASFSETLVCDKHAKATGMACGIKALPFSQIVLDT</sequence>
<evidence type="ECO:0000313" key="1">
    <source>
        <dbReference type="EMBL" id="WCF29115.1"/>
    </source>
</evidence>
<dbReference type="AlphaFoldDB" id="A0AAJ5R2F5"/>
<reference evidence="1" key="2">
    <citation type="submission" date="2022-10" db="EMBL/GenBank/DDBJ databases">
        <authorList>
            <person name="Landa B."/>
            <person name="Arias-Giraldo L.F."/>
            <person name="Roman-Ecija M."/>
            <person name="Velasco-Amo M.P."/>
            <person name="De La Fuente L."/>
            <person name="Marco-Noales E."/>
            <person name="Moralejo E."/>
        </authorList>
    </citation>
    <scope>NUCLEOTIDE SEQUENCE</scope>
    <source>
        <strain evidence="1">CFBP8073</strain>
    </source>
</reference>
<name>A0AAJ5R2F5_XYLFS</name>
<protein>
    <submittedName>
        <fullName evidence="1">Uncharacterized protein</fullName>
    </submittedName>
</protein>
<evidence type="ECO:0000313" key="2">
    <source>
        <dbReference type="Proteomes" id="UP001211513"/>
    </source>
</evidence>
<proteinExistence type="predicted"/>
<organism evidence="1 2">
    <name type="scientific">Xylella fastidiosa subsp. fastidiosa</name>
    <dbReference type="NCBI Taxonomy" id="644356"/>
    <lineage>
        <taxon>Bacteria</taxon>
        <taxon>Pseudomonadati</taxon>
        <taxon>Pseudomonadota</taxon>
        <taxon>Gammaproteobacteria</taxon>
        <taxon>Lysobacterales</taxon>
        <taxon>Lysobacteraceae</taxon>
        <taxon>Xylella</taxon>
    </lineage>
</organism>
<accession>A0AAJ5R2F5</accession>
<dbReference type="Proteomes" id="UP001211513">
    <property type="component" value="Chromosome"/>
</dbReference>
<reference evidence="1" key="1">
    <citation type="journal article" date="2022" name="Phytopathology">
        <title>Complete circularized genome resources of seven strains of Xylella fastidiosa subsp. fastidiosa using hybrid assembly reveals unknown plasmids.</title>
        <authorList>
            <person name="Velasco-Amo M.D.P."/>
            <person name="Arias-Giraldo L.F.F."/>
            <person name="Ecija M.R."/>
            <person name="De La Fuente L."/>
            <person name="Marco-Noales E."/>
            <person name="Moralejo E."/>
            <person name="Navas-Cort J.A."/>
            <person name="Landa B.B."/>
        </authorList>
    </citation>
    <scope>NUCLEOTIDE SEQUENCE</scope>
    <source>
        <strain evidence="1">CFBP8073</strain>
    </source>
</reference>
<dbReference type="RefSeq" id="WP_233341839.1">
    <property type="nucleotide sequence ID" value="NZ_CP109886.1"/>
</dbReference>
<gene>
    <name evidence="1" type="ORF">OK117_04425</name>
</gene>
<dbReference type="EMBL" id="CP109886">
    <property type="protein sequence ID" value="WCF29115.1"/>
    <property type="molecule type" value="Genomic_DNA"/>
</dbReference>